<evidence type="ECO:0000256" key="13">
    <source>
        <dbReference type="RuleBase" id="RU000461"/>
    </source>
</evidence>
<dbReference type="Pfam" id="PF00067">
    <property type="entry name" value="p450"/>
    <property type="match status" value="1"/>
</dbReference>
<evidence type="ECO:0000256" key="3">
    <source>
        <dbReference type="ARBA" id="ARBA00010617"/>
    </source>
</evidence>
<dbReference type="Gene3D" id="1.10.630.10">
    <property type="entry name" value="Cytochrome P450"/>
    <property type="match status" value="1"/>
</dbReference>
<evidence type="ECO:0000256" key="2">
    <source>
        <dbReference type="ARBA" id="ARBA00004370"/>
    </source>
</evidence>
<dbReference type="GO" id="GO:0016020">
    <property type="term" value="C:membrane"/>
    <property type="evidence" value="ECO:0007669"/>
    <property type="project" value="UniProtKB-SubCell"/>
</dbReference>
<comment type="cofactor">
    <cofactor evidence="1 12">
        <name>heme</name>
        <dbReference type="ChEBI" id="CHEBI:30413"/>
    </cofactor>
</comment>
<dbReference type="InterPro" id="IPR050121">
    <property type="entry name" value="Cytochrome_P450_monoxygenase"/>
</dbReference>
<dbReference type="PRINTS" id="PR00463">
    <property type="entry name" value="EP450I"/>
</dbReference>
<keyword evidence="7 14" id="KW-1133">Transmembrane helix</keyword>
<keyword evidence="16" id="KW-1185">Reference proteome</keyword>
<feature type="transmembrane region" description="Helical" evidence="14">
    <location>
        <begin position="12"/>
        <end position="32"/>
    </location>
</feature>
<name>A0A8H3FYD8_9LECA</name>
<sequence>MLTHVSWSALALQSITYISSIGFVTLLCLAIYRLTFHPLAKYPGPLIGRLTDFYSVYQAYAGERHLDFYKLHQKYGKVVRYGPNSISINSNIALSEIYGFKSNVKKAHFYSAFPAQKGAWSTHSAIDKSLHARKRRVLSQAFSDAAMRGLQPHILSVIRTFTEVIGDFPSPLGLNGEKKATGEWSEPKNMGRYANYMSYDVLGDVCYGESFDTLESPDNRFAVDLVALSSKYHFLTAQMPDLKKLGLHRVLFPDLLAQRTRFMGYSRARLQKRMQLGTDTDRRDFFYFLLNAKDPETGLGFSTQELWGESNVLLIAGSDTTSTAFSATFFYLLHYPGYLKDLTKLVRQTFDDVEEIELGQKLNDLKLLRACIDEAMRLSPPVPGLLPREVLEGGMDIDGMHFPMGTVVGVPIYALHHNSVYHPQPFVYDPSRFIAGNEKAGSDRVKLTQSAFCPFSIGSRGCIGKGVAYLELTVALARTLWLYDMKLVDSATGAGPDGNYALKDIFVAEKTGPLVQFRRRAT</sequence>
<comment type="caution">
    <text evidence="15">The sequence shown here is derived from an EMBL/GenBank/DDBJ whole genome shotgun (WGS) entry which is preliminary data.</text>
</comment>
<dbReference type="GO" id="GO:0016705">
    <property type="term" value="F:oxidoreductase activity, acting on paired donors, with incorporation or reduction of molecular oxygen"/>
    <property type="evidence" value="ECO:0007669"/>
    <property type="project" value="InterPro"/>
</dbReference>
<evidence type="ECO:0000313" key="15">
    <source>
        <dbReference type="EMBL" id="CAF9929751.1"/>
    </source>
</evidence>
<proteinExistence type="inferred from homology"/>
<comment type="similarity">
    <text evidence="3 13">Belongs to the cytochrome P450 family.</text>
</comment>
<reference evidence="15" key="1">
    <citation type="submission" date="2021-03" db="EMBL/GenBank/DDBJ databases">
        <authorList>
            <person name="Tagirdzhanova G."/>
        </authorList>
    </citation>
    <scope>NUCLEOTIDE SEQUENCE</scope>
</reference>
<keyword evidence="6 12" id="KW-0479">Metal-binding</keyword>
<evidence type="ECO:0000256" key="5">
    <source>
        <dbReference type="ARBA" id="ARBA00022692"/>
    </source>
</evidence>
<dbReference type="SUPFAM" id="SSF48264">
    <property type="entry name" value="Cytochrome P450"/>
    <property type="match status" value="1"/>
</dbReference>
<keyword evidence="8 13" id="KW-0560">Oxidoreductase</keyword>
<dbReference type="PANTHER" id="PTHR24305:SF237">
    <property type="entry name" value="CYTOCHROME P450 MONOOXYGENASE ATNE-RELATED"/>
    <property type="match status" value="1"/>
</dbReference>
<evidence type="ECO:0000256" key="14">
    <source>
        <dbReference type="SAM" id="Phobius"/>
    </source>
</evidence>
<evidence type="ECO:0000313" key="16">
    <source>
        <dbReference type="Proteomes" id="UP000664169"/>
    </source>
</evidence>
<evidence type="ECO:0000256" key="10">
    <source>
        <dbReference type="ARBA" id="ARBA00023033"/>
    </source>
</evidence>
<evidence type="ECO:0000256" key="12">
    <source>
        <dbReference type="PIRSR" id="PIRSR602401-1"/>
    </source>
</evidence>
<evidence type="ECO:0008006" key="17">
    <source>
        <dbReference type="Google" id="ProtNLM"/>
    </source>
</evidence>
<keyword evidence="11 14" id="KW-0472">Membrane</keyword>
<dbReference type="AlphaFoldDB" id="A0A8H3FYD8"/>
<dbReference type="GO" id="GO:0020037">
    <property type="term" value="F:heme binding"/>
    <property type="evidence" value="ECO:0007669"/>
    <property type="project" value="InterPro"/>
</dbReference>
<keyword evidence="10 13" id="KW-0503">Monooxygenase</keyword>
<evidence type="ECO:0000256" key="4">
    <source>
        <dbReference type="ARBA" id="ARBA00022617"/>
    </source>
</evidence>
<dbReference type="GO" id="GO:0004497">
    <property type="term" value="F:monooxygenase activity"/>
    <property type="evidence" value="ECO:0007669"/>
    <property type="project" value="UniProtKB-KW"/>
</dbReference>
<evidence type="ECO:0000256" key="1">
    <source>
        <dbReference type="ARBA" id="ARBA00001971"/>
    </source>
</evidence>
<gene>
    <name evidence="15" type="ORF">GOMPHAMPRED_005474</name>
</gene>
<evidence type="ECO:0000256" key="8">
    <source>
        <dbReference type="ARBA" id="ARBA00023002"/>
    </source>
</evidence>
<dbReference type="EMBL" id="CAJPDQ010000033">
    <property type="protein sequence ID" value="CAF9929751.1"/>
    <property type="molecule type" value="Genomic_DNA"/>
</dbReference>
<evidence type="ECO:0000256" key="7">
    <source>
        <dbReference type="ARBA" id="ARBA00022989"/>
    </source>
</evidence>
<dbReference type="PANTHER" id="PTHR24305">
    <property type="entry name" value="CYTOCHROME P450"/>
    <property type="match status" value="1"/>
</dbReference>
<evidence type="ECO:0000256" key="11">
    <source>
        <dbReference type="ARBA" id="ARBA00023136"/>
    </source>
</evidence>
<keyword evidence="5 14" id="KW-0812">Transmembrane</keyword>
<dbReference type="Proteomes" id="UP000664169">
    <property type="component" value="Unassembled WGS sequence"/>
</dbReference>
<dbReference type="InterPro" id="IPR002401">
    <property type="entry name" value="Cyt_P450_E_grp-I"/>
</dbReference>
<dbReference type="InterPro" id="IPR036396">
    <property type="entry name" value="Cyt_P450_sf"/>
</dbReference>
<dbReference type="CDD" id="cd11061">
    <property type="entry name" value="CYP67-like"/>
    <property type="match status" value="1"/>
</dbReference>
<dbReference type="GO" id="GO:1902181">
    <property type="term" value="P:verruculogen biosynthetic process"/>
    <property type="evidence" value="ECO:0007669"/>
    <property type="project" value="UniProtKB-ARBA"/>
</dbReference>
<evidence type="ECO:0000256" key="6">
    <source>
        <dbReference type="ARBA" id="ARBA00022723"/>
    </source>
</evidence>
<feature type="binding site" description="axial binding residue" evidence="12">
    <location>
        <position position="462"/>
    </location>
    <ligand>
        <name>heme</name>
        <dbReference type="ChEBI" id="CHEBI:30413"/>
    </ligand>
    <ligandPart>
        <name>Fe</name>
        <dbReference type="ChEBI" id="CHEBI:18248"/>
    </ligandPart>
</feature>
<dbReference type="OrthoDB" id="1470350at2759"/>
<dbReference type="PROSITE" id="PS00086">
    <property type="entry name" value="CYTOCHROME_P450"/>
    <property type="match status" value="1"/>
</dbReference>
<dbReference type="PRINTS" id="PR00385">
    <property type="entry name" value="P450"/>
</dbReference>
<organism evidence="15 16">
    <name type="scientific">Gomphillus americanus</name>
    <dbReference type="NCBI Taxonomy" id="1940652"/>
    <lineage>
        <taxon>Eukaryota</taxon>
        <taxon>Fungi</taxon>
        <taxon>Dikarya</taxon>
        <taxon>Ascomycota</taxon>
        <taxon>Pezizomycotina</taxon>
        <taxon>Lecanoromycetes</taxon>
        <taxon>OSLEUM clade</taxon>
        <taxon>Ostropomycetidae</taxon>
        <taxon>Ostropales</taxon>
        <taxon>Graphidaceae</taxon>
        <taxon>Gomphilloideae</taxon>
        <taxon>Gomphillus</taxon>
    </lineage>
</organism>
<dbReference type="GO" id="GO:0005506">
    <property type="term" value="F:iron ion binding"/>
    <property type="evidence" value="ECO:0007669"/>
    <property type="project" value="InterPro"/>
</dbReference>
<keyword evidence="4 12" id="KW-0349">Heme</keyword>
<evidence type="ECO:0000256" key="9">
    <source>
        <dbReference type="ARBA" id="ARBA00023004"/>
    </source>
</evidence>
<dbReference type="InterPro" id="IPR001128">
    <property type="entry name" value="Cyt_P450"/>
</dbReference>
<keyword evidence="9 12" id="KW-0408">Iron</keyword>
<comment type="subcellular location">
    <subcellularLocation>
        <location evidence="2">Membrane</location>
    </subcellularLocation>
</comment>
<protein>
    <recommendedName>
        <fullName evidence="17">Cytochrome P450</fullName>
    </recommendedName>
</protein>
<dbReference type="FunFam" id="1.10.630.10:FF:000063">
    <property type="entry name" value="Cytochrome P450 monooxygenase"/>
    <property type="match status" value="1"/>
</dbReference>
<dbReference type="InterPro" id="IPR017972">
    <property type="entry name" value="Cyt_P450_CS"/>
</dbReference>
<accession>A0A8H3FYD8</accession>